<evidence type="ECO:0000313" key="1">
    <source>
        <dbReference type="EMBL" id="ABP49794.1"/>
    </source>
</evidence>
<dbReference type="STRING" id="340102.Pars_0179"/>
<dbReference type="KEGG" id="pas:Pars_0179"/>
<protein>
    <submittedName>
        <fullName evidence="1">Uncharacterized protein</fullName>
    </submittedName>
</protein>
<accession>A4WHC7</accession>
<dbReference type="Proteomes" id="UP000001567">
    <property type="component" value="Chromosome"/>
</dbReference>
<gene>
    <name evidence="1" type="ordered locus">Pars_0179</name>
</gene>
<dbReference type="HOGENOM" id="CLU_1472142_0_0_2"/>
<reference evidence="1 2" key="1">
    <citation type="submission" date="2007-04" db="EMBL/GenBank/DDBJ databases">
        <title>Complete sequence of Pyrobaculum arsenaticum DSM 13514.</title>
        <authorList>
            <consortium name="US DOE Joint Genome Institute"/>
            <person name="Copeland A."/>
            <person name="Lucas S."/>
            <person name="Lapidus A."/>
            <person name="Barry K."/>
            <person name="Glavina del Rio T."/>
            <person name="Dalin E."/>
            <person name="Tice H."/>
            <person name="Pitluck S."/>
            <person name="Chain P."/>
            <person name="Malfatti S."/>
            <person name="Shin M."/>
            <person name="Vergez L."/>
            <person name="Schmutz J."/>
            <person name="Larimer F."/>
            <person name="Land M."/>
            <person name="Hauser L."/>
            <person name="Kyrpides N."/>
            <person name="Mikhailova N."/>
            <person name="Cozen A.E."/>
            <person name="Fitz-Gibbon S.T."/>
            <person name="House C.H."/>
            <person name="Saltikov C."/>
            <person name="Lowe T.M."/>
            <person name="Richardson P."/>
        </authorList>
    </citation>
    <scope>NUCLEOTIDE SEQUENCE [LARGE SCALE GENOMIC DNA]</scope>
    <source>
        <strain evidence="2">ATCC 700994 / DSM 13514 / JCM 11321 / PZ6</strain>
    </source>
</reference>
<dbReference type="EMBL" id="CP000660">
    <property type="protein sequence ID" value="ABP49794.1"/>
    <property type="molecule type" value="Genomic_DNA"/>
</dbReference>
<organism evidence="1 2">
    <name type="scientific">Pyrobaculum arsenaticum (strain DSM 13514 / JCM 11321 / PZ6)</name>
    <dbReference type="NCBI Taxonomy" id="340102"/>
    <lineage>
        <taxon>Archaea</taxon>
        <taxon>Thermoproteota</taxon>
        <taxon>Thermoprotei</taxon>
        <taxon>Thermoproteales</taxon>
        <taxon>Thermoproteaceae</taxon>
        <taxon>Pyrobaculum</taxon>
    </lineage>
</organism>
<name>A4WHC7_PYRAR</name>
<evidence type="ECO:0000313" key="2">
    <source>
        <dbReference type="Proteomes" id="UP000001567"/>
    </source>
</evidence>
<proteinExistence type="predicted"/>
<sequence>MQVMPTDSSRRKKRRRIFFIALAALIFAETGYILGITGLIYPLLAALGWGRTASAAFSDVLAVSQSYVFYNGTIKGPLSPDKYNDAYVYVISYAPGVVLPQNLATLIALDAAEKPVYVLPVSQYRTPINPEDFVDVLPDNAKYPVILLVYPPDKATAVSAWVSKVAGQVNVRLELRGDVVKSTRQI</sequence>
<dbReference type="AlphaFoldDB" id="A4WHC7"/>